<dbReference type="InterPro" id="IPR011989">
    <property type="entry name" value="ARM-like"/>
</dbReference>
<dbReference type="Pfam" id="PF09346">
    <property type="entry name" value="SMI1_KNR4"/>
    <property type="match status" value="1"/>
</dbReference>
<dbReference type="RefSeq" id="WP_058380823.1">
    <property type="nucleotide sequence ID" value="NZ_CP013659.2"/>
</dbReference>
<evidence type="ECO:0000259" key="1">
    <source>
        <dbReference type="SMART" id="SM00860"/>
    </source>
</evidence>
<dbReference type="SUPFAM" id="SSF48371">
    <property type="entry name" value="ARM repeat"/>
    <property type="match status" value="1"/>
</dbReference>
<dbReference type="SUPFAM" id="SSF160631">
    <property type="entry name" value="SMI1/KNR4-like"/>
    <property type="match status" value="1"/>
</dbReference>
<gene>
    <name evidence="2" type="ORF">AUC31_02075</name>
</gene>
<evidence type="ECO:0000313" key="2">
    <source>
        <dbReference type="EMBL" id="ALS74115.1"/>
    </source>
</evidence>
<sequence length="261" mass="29944">MEFWLERDVTEFKETAGITREELTAIEQEIGKIIPASYKEVLLQRNGGPLQYRWVRVAEPAAEVELLEIDHLLGLETDGNLSSDYLIEEWGLRGDILVISGDGNGFFVLDYGEDAQNPPVIYLEVDSRAKVRVANNFDDFLSQLIAETPAVDSDDENWGGVTQEEAERVFYGTDVAAIEEMLLNLMWPEDHEWYFTNLLKLSRHDDVFVRQTVSNILDNNMKIYKIDADKKWHPLLHKTIINLLQDADPDIREMAKSITNQ</sequence>
<protein>
    <recommendedName>
        <fullName evidence="1">Knr4/Smi1-like domain-containing protein</fullName>
    </recommendedName>
</protein>
<accession>A0A0U2XLV8</accession>
<dbReference type="AlphaFoldDB" id="A0A0U2XLV8"/>
<dbReference type="OrthoDB" id="8657476at2"/>
<keyword evidence="3" id="KW-1185">Reference proteome</keyword>
<dbReference type="EMBL" id="CP013659">
    <property type="protein sequence ID" value="ALS74115.1"/>
    <property type="molecule type" value="Genomic_DNA"/>
</dbReference>
<organism evidence="2 3">
    <name type="scientific">Planococcus rifietoensis</name>
    <dbReference type="NCBI Taxonomy" id="200991"/>
    <lineage>
        <taxon>Bacteria</taxon>
        <taxon>Bacillati</taxon>
        <taxon>Bacillota</taxon>
        <taxon>Bacilli</taxon>
        <taxon>Bacillales</taxon>
        <taxon>Caryophanaceae</taxon>
        <taxon>Planococcus</taxon>
    </lineage>
</organism>
<dbReference type="Proteomes" id="UP000067683">
    <property type="component" value="Chromosome"/>
</dbReference>
<name>A0A0U2XLV8_9BACL</name>
<dbReference type="InterPro" id="IPR037883">
    <property type="entry name" value="Knr4/Smi1-like_sf"/>
</dbReference>
<dbReference type="STRING" id="200991.AUC31_02075"/>
<proteinExistence type="predicted"/>
<dbReference type="Gene3D" id="3.40.1580.10">
    <property type="entry name" value="SMI1/KNR4-like"/>
    <property type="match status" value="1"/>
</dbReference>
<dbReference type="InterPro" id="IPR018958">
    <property type="entry name" value="Knr4/Smi1-like_dom"/>
</dbReference>
<dbReference type="Gene3D" id="1.25.10.10">
    <property type="entry name" value="Leucine-rich Repeat Variant"/>
    <property type="match status" value="1"/>
</dbReference>
<reference evidence="2" key="1">
    <citation type="submission" date="2016-01" db="EMBL/GenBank/DDBJ databases">
        <title>Complete genome of Planococcus rifietoensis type strain M8.</title>
        <authorList>
            <person name="See-Too W.S."/>
        </authorList>
    </citation>
    <scope>NUCLEOTIDE SEQUENCE [LARGE SCALE GENOMIC DNA]</scope>
    <source>
        <strain evidence="2">M8</strain>
    </source>
</reference>
<dbReference type="KEGG" id="prt:AUC31_02075"/>
<dbReference type="InterPro" id="IPR016024">
    <property type="entry name" value="ARM-type_fold"/>
</dbReference>
<dbReference type="SMART" id="SM00860">
    <property type="entry name" value="SMI1_KNR4"/>
    <property type="match status" value="1"/>
</dbReference>
<evidence type="ECO:0000313" key="3">
    <source>
        <dbReference type="Proteomes" id="UP000067683"/>
    </source>
</evidence>
<feature type="domain" description="Knr4/Smi1-like" evidence="1">
    <location>
        <begin position="17"/>
        <end position="143"/>
    </location>
</feature>